<dbReference type="RefSeq" id="WP_189004426.1">
    <property type="nucleotide sequence ID" value="NZ_BMOD01000014.1"/>
</dbReference>
<proteinExistence type="predicted"/>
<name>A0ABQ2D5M3_9DEIO</name>
<feature type="region of interest" description="Disordered" evidence="1">
    <location>
        <begin position="1"/>
        <end position="24"/>
    </location>
</feature>
<dbReference type="Gene3D" id="3.40.50.150">
    <property type="entry name" value="Vaccinia Virus protein VP39"/>
    <property type="match status" value="1"/>
</dbReference>
<keyword evidence="3" id="KW-1185">Reference proteome</keyword>
<evidence type="ECO:0000313" key="3">
    <source>
        <dbReference type="Proteomes" id="UP000632222"/>
    </source>
</evidence>
<gene>
    <name evidence="2" type="ORF">GCM10008938_33410</name>
</gene>
<comment type="caution">
    <text evidence="2">The sequence shown here is derived from an EMBL/GenBank/DDBJ whole genome shotgun (WGS) entry which is preliminary data.</text>
</comment>
<reference evidence="3" key="1">
    <citation type="journal article" date="2019" name="Int. J. Syst. Evol. Microbiol.">
        <title>The Global Catalogue of Microorganisms (GCM) 10K type strain sequencing project: providing services to taxonomists for standard genome sequencing and annotation.</title>
        <authorList>
            <consortium name="The Broad Institute Genomics Platform"/>
            <consortium name="The Broad Institute Genome Sequencing Center for Infectious Disease"/>
            <person name="Wu L."/>
            <person name="Ma J."/>
        </authorList>
    </citation>
    <scope>NUCLEOTIDE SEQUENCE [LARGE SCALE GENOMIC DNA]</scope>
    <source>
        <strain evidence="3">JCM 14370</strain>
    </source>
</reference>
<evidence type="ECO:0008006" key="4">
    <source>
        <dbReference type="Google" id="ProtNLM"/>
    </source>
</evidence>
<dbReference type="InterPro" id="IPR002052">
    <property type="entry name" value="DNA_methylase_N6_adenine_CS"/>
</dbReference>
<dbReference type="PROSITE" id="PS00092">
    <property type="entry name" value="N6_MTASE"/>
    <property type="match status" value="1"/>
</dbReference>
<evidence type="ECO:0000313" key="2">
    <source>
        <dbReference type="EMBL" id="GGJ44531.1"/>
    </source>
</evidence>
<dbReference type="EMBL" id="BMOD01000014">
    <property type="protein sequence ID" value="GGJ44531.1"/>
    <property type="molecule type" value="Genomic_DNA"/>
</dbReference>
<protein>
    <recommendedName>
        <fullName evidence="4">SAM-dependent methyltransferase</fullName>
    </recommendedName>
</protein>
<accession>A0ABQ2D5M3</accession>
<organism evidence="2 3">
    <name type="scientific">Deinococcus roseus</name>
    <dbReference type="NCBI Taxonomy" id="392414"/>
    <lineage>
        <taxon>Bacteria</taxon>
        <taxon>Thermotogati</taxon>
        <taxon>Deinococcota</taxon>
        <taxon>Deinococci</taxon>
        <taxon>Deinococcales</taxon>
        <taxon>Deinococcaceae</taxon>
        <taxon>Deinococcus</taxon>
    </lineage>
</organism>
<dbReference type="SUPFAM" id="SSF53335">
    <property type="entry name" value="S-adenosyl-L-methionine-dependent methyltransferases"/>
    <property type="match status" value="1"/>
</dbReference>
<dbReference type="PRINTS" id="PR00507">
    <property type="entry name" value="N12N6MTFRASE"/>
</dbReference>
<dbReference type="Proteomes" id="UP000632222">
    <property type="component" value="Unassembled WGS sequence"/>
</dbReference>
<dbReference type="InterPro" id="IPR029063">
    <property type="entry name" value="SAM-dependent_MTases_sf"/>
</dbReference>
<evidence type="ECO:0000256" key="1">
    <source>
        <dbReference type="SAM" id="MobiDB-lite"/>
    </source>
</evidence>
<sequence>MSQNSTPLFGKTSEPTPSTPLLQSDKQANKLEESALKMEPTILKLGIPAFAHQGLTRRRATMRANKQAECDRKKRVQAILRSMAQAARNGTLPLALSKIIRAKQVEDLLWRAGHLDRGADGLHRLYGHMTEETLNKLGITSPEALVQACTFISTCTLPDAEAASTRRLRELEFQLVGSQIPGFFPTPLPLIHHMLRHAEIEPGMHVLEPSAGKGDILEAIRTTQPAATLQAVEHNHTLAEILTLKGFPVQQGDFMEFRGEVFDRVVMNPPFEKHQDISHVQHAYSLLKAGGKLVSVMCEGSFFRNDQKSVAFRRWLSEVKAEVIKNPEGTFSTSDAFRRTGTNTRLVIIKHAM</sequence>
<dbReference type="CDD" id="cd02440">
    <property type="entry name" value="AdoMet_MTases"/>
    <property type="match status" value="1"/>
</dbReference>